<organism evidence="2 3">
    <name type="scientific">Gemmata obscuriglobus</name>
    <dbReference type="NCBI Taxonomy" id="114"/>
    <lineage>
        <taxon>Bacteria</taxon>
        <taxon>Pseudomonadati</taxon>
        <taxon>Planctomycetota</taxon>
        <taxon>Planctomycetia</taxon>
        <taxon>Gemmatales</taxon>
        <taxon>Gemmataceae</taxon>
        <taxon>Gemmata</taxon>
    </lineage>
</organism>
<dbReference type="AlphaFoldDB" id="A0A2Z3H2V7"/>
<dbReference type="EMBL" id="CP025958">
    <property type="protein sequence ID" value="AWM35944.1"/>
    <property type="molecule type" value="Genomic_DNA"/>
</dbReference>
<accession>A0A2Z3H2V7</accession>
<evidence type="ECO:0008006" key="4">
    <source>
        <dbReference type="Google" id="ProtNLM"/>
    </source>
</evidence>
<evidence type="ECO:0000313" key="3">
    <source>
        <dbReference type="Proteomes" id="UP000245802"/>
    </source>
</evidence>
<protein>
    <recommendedName>
        <fullName evidence="4">Zinc-finger domain-containing protein</fullName>
    </recommendedName>
</protein>
<proteinExistence type="predicted"/>
<evidence type="ECO:0000256" key="1">
    <source>
        <dbReference type="SAM" id="Phobius"/>
    </source>
</evidence>
<sequence length="315" mass="33256">MKCPTDDALVELALTGDASAVQQHVAGCPACAARFSDINGVMHGMEAAHAAADRGHAAGRARLLAALAAEPAPTRNTLLWRVLMDRRTWITSGAISAAVIVVVVLGWGGTPAVALADGLKPFKEAKSFSCDYVLLHDGKPAAVAKTMTVKLTWAAPGSLRNEIFAGGKSQAVAILPHGKEGVAIDHRDKTCDSLGGKPGAQEATLLKLVHGLATYSGGDKKAAGTDEIDGVKAARFELEIPNAGAKDAPWRYRIWVHPETKRPVRLEFALQAGKDPTAKGVAGVRLEKFEWDVKTDGLFDTKPPAGYKSAVEEKK</sequence>
<keyword evidence="1" id="KW-0812">Transmembrane</keyword>
<gene>
    <name evidence="2" type="ORF">C1280_02230</name>
</gene>
<dbReference type="Proteomes" id="UP000245802">
    <property type="component" value="Chromosome"/>
</dbReference>
<evidence type="ECO:0000313" key="2">
    <source>
        <dbReference type="EMBL" id="AWM35944.1"/>
    </source>
</evidence>
<dbReference type="RefSeq" id="WP_010050208.1">
    <property type="nucleotide sequence ID" value="NZ_CP025958.1"/>
</dbReference>
<name>A0A2Z3H2V7_9BACT</name>
<keyword evidence="1" id="KW-1133">Transmembrane helix</keyword>
<feature type="transmembrane region" description="Helical" evidence="1">
    <location>
        <begin position="89"/>
        <end position="109"/>
    </location>
</feature>
<keyword evidence="3" id="KW-1185">Reference proteome</keyword>
<keyword evidence="1" id="KW-0472">Membrane</keyword>
<reference evidence="2 3" key="1">
    <citation type="submission" date="2018-01" db="EMBL/GenBank/DDBJ databases">
        <title>G. obscuriglobus.</title>
        <authorList>
            <person name="Franke J."/>
            <person name="Blomberg W."/>
            <person name="Selmecki A."/>
        </authorList>
    </citation>
    <scope>NUCLEOTIDE SEQUENCE [LARGE SCALE GENOMIC DNA]</scope>
    <source>
        <strain evidence="2 3">DSM 5831</strain>
    </source>
</reference>
<dbReference type="KEGG" id="gog:C1280_02230"/>